<dbReference type="EMBL" id="GG677115">
    <property type="protein sequence ID" value="EER10960.1"/>
    <property type="molecule type" value="Genomic_DNA"/>
</dbReference>
<sequence>MPHGGMDEGNVDTSGTPTASEAPPEGTVESRVHQQQQGQQQQQQAIGINEARFFPSPPGPSHVQYTDEERAAEAVAAVVVMEMEAERQQRGGGESQKSIDALKD</sequence>
<reference evidence="2 3" key="1">
    <citation type="submission" date="2008-07" db="EMBL/GenBank/DDBJ databases">
        <authorList>
            <person name="El-Sayed N."/>
            <person name="Caler E."/>
            <person name="Inman J."/>
            <person name="Amedeo P."/>
            <person name="Hass B."/>
            <person name="Wortman J."/>
        </authorList>
    </citation>
    <scope>NUCLEOTIDE SEQUENCE [LARGE SCALE GENOMIC DNA]</scope>
    <source>
        <strain evidence="3">ATCC 50983 / TXsc</strain>
    </source>
</reference>
<feature type="compositionally biased region" description="Low complexity" evidence="1">
    <location>
        <begin position="34"/>
        <end position="44"/>
    </location>
</feature>
<keyword evidence="3" id="KW-1185">Reference proteome</keyword>
<proteinExistence type="predicted"/>
<accession>C5KX34</accession>
<protein>
    <submittedName>
        <fullName evidence="2">Uncharacterized protein</fullName>
    </submittedName>
</protein>
<evidence type="ECO:0000256" key="1">
    <source>
        <dbReference type="SAM" id="MobiDB-lite"/>
    </source>
</evidence>
<dbReference type="AlphaFoldDB" id="C5KX34"/>
<dbReference type="RefSeq" id="XP_002779165.1">
    <property type="nucleotide sequence ID" value="XM_002779119.1"/>
</dbReference>
<evidence type="ECO:0000313" key="3">
    <source>
        <dbReference type="Proteomes" id="UP000007800"/>
    </source>
</evidence>
<evidence type="ECO:0000313" key="2">
    <source>
        <dbReference type="EMBL" id="EER10960.1"/>
    </source>
</evidence>
<dbReference type="GeneID" id="9056016"/>
<gene>
    <name evidence="2" type="ORF">Pmar_PMAR008858</name>
</gene>
<dbReference type="Proteomes" id="UP000007800">
    <property type="component" value="Unassembled WGS sequence"/>
</dbReference>
<feature type="region of interest" description="Disordered" evidence="1">
    <location>
        <begin position="1"/>
        <end position="45"/>
    </location>
</feature>
<name>C5KX34_PERM5</name>
<organism evidence="3">
    <name type="scientific">Perkinsus marinus (strain ATCC 50983 / TXsc)</name>
    <dbReference type="NCBI Taxonomy" id="423536"/>
    <lineage>
        <taxon>Eukaryota</taxon>
        <taxon>Sar</taxon>
        <taxon>Alveolata</taxon>
        <taxon>Perkinsozoa</taxon>
        <taxon>Perkinsea</taxon>
        <taxon>Perkinsida</taxon>
        <taxon>Perkinsidae</taxon>
        <taxon>Perkinsus</taxon>
    </lineage>
</organism>
<dbReference type="InParanoid" id="C5KX34"/>
<feature type="region of interest" description="Disordered" evidence="1">
    <location>
        <begin position="85"/>
        <end position="104"/>
    </location>
</feature>